<name>C7YUF9_FUSV7</name>
<protein>
    <submittedName>
        <fullName evidence="1">Uncharacterized protein</fullName>
    </submittedName>
</protein>
<keyword evidence="2" id="KW-1185">Reference proteome</keyword>
<dbReference type="HOGENOM" id="CLU_1027091_0_0_1"/>
<organism evidence="1 2">
    <name type="scientific">Fusarium vanettenii (strain ATCC MYA-4622 / CBS 123669 / FGSC 9596 / NRRL 45880 / 77-13-4)</name>
    <name type="common">Fusarium solani subsp. pisi</name>
    <dbReference type="NCBI Taxonomy" id="660122"/>
    <lineage>
        <taxon>Eukaryota</taxon>
        <taxon>Fungi</taxon>
        <taxon>Dikarya</taxon>
        <taxon>Ascomycota</taxon>
        <taxon>Pezizomycotina</taxon>
        <taxon>Sordariomycetes</taxon>
        <taxon>Hypocreomycetidae</taxon>
        <taxon>Hypocreales</taxon>
        <taxon>Nectriaceae</taxon>
        <taxon>Fusarium</taxon>
        <taxon>Fusarium solani species complex</taxon>
        <taxon>Fusarium vanettenii</taxon>
    </lineage>
</organism>
<dbReference type="EMBL" id="GG698900">
    <property type="protein sequence ID" value="EEU44796.1"/>
    <property type="molecule type" value="Genomic_DNA"/>
</dbReference>
<dbReference type="InParanoid" id="C7YUF9"/>
<proteinExistence type="predicted"/>
<dbReference type="OMA" id="HESKYLY"/>
<dbReference type="VEuPathDB" id="FungiDB:NECHADRAFT_84909"/>
<dbReference type="RefSeq" id="XP_003050509.1">
    <property type="nucleotide sequence ID" value="XM_003050463.1"/>
</dbReference>
<sequence length="271" mass="31468">MAHPEANNPDEIALSFESNLNAFARMAHQETNNPDEIALPFESDLHDHPLTYTFSKLRLRKTTIDGMIQAAGSLNRLHEWPLLTIVAQTWGIPNLTRRCREVLSLFCRDAETRVPEKLRGELTIREWVIVQGLDLMSEEVFIMRRSYIERIFEALRIFCYRPNPEDYKEAVTDISPDDLDLKDIRRSDMVFGMWPCDECTDIPSDLLQEEFGFFLPWFTNPGSYRGCVDTLLSLLRQVEVNLRVDGNRGCNQLKHFCTRLLDKVTREPKTS</sequence>
<evidence type="ECO:0000313" key="1">
    <source>
        <dbReference type="EMBL" id="EEU44796.1"/>
    </source>
</evidence>
<dbReference type="KEGG" id="nhe:NECHADRAFT_84909"/>
<reference evidence="1 2" key="1">
    <citation type="journal article" date="2009" name="PLoS Genet.">
        <title>The genome of Nectria haematococca: contribution of supernumerary chromosomes to gene expansion.</title>
        <authorList>
            <person name="Coleman J.J."/>
            <person name="Rounsley S.D."/>
            <person name="Rodriguez-Carres M."/>
            <person name="Kuo A."/>
            <person name="Wasmann C.C."/>
            <person name="Grimwood J."/>
            <person name="Schmutz J."/>
            <person name="Taga M."/>
            <person name="White G.J."/>
            <person name="Zhou S."/>
            <person name="Schwartz D.C."/>
            <person name="Freitag M."/>
            <person name="Ma L.J."/>
            <person name="Danchin E.G."/>
            <person name="Henrissat B."/>
            <person name="Coutinho P.M."/>
            <person name="Nelson D.R."/>
            <person name="Straney D."/>
            <person name="Napoli C.A."/>
            <person name="Barker B.M."/>
            <person name="Gribskov M."/>
            <person name="Rep M."/>
            <person name="Kroken S."/>
            <person name="Molnar I."/>
            <person name="Rensing C."/>
            <person name="Kennell J.C."/>
            <person name="Zamora J."/>
            <person name="Farman M.L."/>
            <person name="Selker E.U."/>
            <person name="Salamov A."/>
            <person name="Shapiro H."/>
            <person name="Pangilinan J."/>
            <person name="Lindquist E."/>
            <person name="Lamers C."/>
            <person name="Grigoriev I.V."/>
            <person name="Geiser D.M."/>
            <person name="Covert S.F."/>
            <person name="Temporini E."/>
            <person name="Vanetten H.D."/>
        </authorList>
    </citation>
    <scope>NUCLEOTIDE SEQUENCE [LARGE SCALE GENOMIC DNA]</scope>
    <source>
        <strain evidence="2">ATCC MYA-4622 / CBS 123669 / FGSC 9596 / NRRL 45880 / 77-13-4</strain>
    </source>
</reference>
<dbReference type="GeneID" id="9674904"/>
<dbReference type="AlphaFoldDB" id="C7YUF9"/>
<evidence type="ECO:0000313" key="2">
    <source>
        <dbReference type="Proteomes" id="UP000005206"/>
    </source>
</evidence>
<accession>C7YUF9</accession>
<dbReference type="OrthoDB" id="5042684at2759"/>
<dbReference type="Proteomes" id="UP000005206">
    <property type="component" value="Chromosome 9"/>
</dbReference>
<gene>
    <name evidence="1" type="ORF">NECHADRAFT_84909</name>
</gene>
<dbReference type="eggNOG" id="ENOG502R2RH">
    <property type="taxonomic scope" value="Eukaryota"/>
</dbReference>